<dbReference type="GO" id="GO:0030655">
    <property type="term" value="P:beta-lactam antibiotic catabolic process"/>
    <property type="evidence" value="ECO:0007669"/>
    <property type="project" value="InterPro"/>
</dbReference>
<dbReference type="SUPFAM" id="SSF56601">
    <property type="entry name" value="beta-lactamase/transpeptidase-like"/>
    <property type="match status" value="1"/>
</dbReference>
<dbReference type="HOGENOM" id="CLU_031960_6_0_5"/>
<dbReference type="InterPro" id="IPR045155">
    <property type="entry name" value="Beta-lactam_cat"/>
</dbReference>
<comment type="similarity">
    <text evidence="2 6">Belongs to the class-A beta-lactamase family.</text>
</comment>
<dbReference type="InterPro" id="IPR000871">
    <property type="entry name" value="Beta-lactam_class-A"/>
</dbReference>
<sequence length="292" mass="30418">MLVTTRRTVSLGLLAAPFALPLRAAEAEPDWGALEHRLDGRLGIAAATADRVLAAYRADARFPMCSTFKVLAAAAVLARVDTGRETLDRIVAYGSGDLLSYAPVTRKALEAGAGTGQMTVSDLCAAAIVWSDNSAANLLLASLGGPEALTAWLRDTGDPVTRLDRTEPTLNTALPGDPRDTTTPDAMRASLGRILLGTVLSPASRGRLEAWMIACETGRKRLRAGLPPDWIVGDKTGSGDNGSVNDIAILRPPGRAPVVVAVYVTGSTASAETYAAAYAEIGRLIAARAQAA</sequence>
<evidence type="ECO:0000256" key="8">
    <source>
        <dbReference type="SAM" id="SignalP"/>
    </source>
</evidence>
<feature type="domain" description="Beta-lactamase class A catalytic" evidence="9">
    <location>
        <begin position="54"/>
        <end position="264"/>
    </location>
</feature>
<feature type="region of interest" description="Disordered" evidence="7">
    <location>
        <begin position="160"/>
        <end position="183"/>
    </location>
</feature>
<dbReference type="eggNOG" id="COG2367">
    <property type="taxonomic scope" value="Bacteria"/>
</dbReference>
<reference evidence="10 11" key="1">
    <citation type="journal article" date="2014" name="PLoS ONE">
        <title>Genome Information of Methylobacterium oryzae, a Plant-Probiotic Methylotroph in the Phyllosphere.</title>
        <authorList>
            <person name="Kwak M.J."/>
            <person name="Jeong H."/>
            <person name="Madhaiyan M."/>
            <person name="Lee Y."/>
            <person name="Sa T.M."/>
            <person name="Oh T.K."/>
            <person name="Kim J.F."/>
        </authorList>
    </citation>
    <scope>NUCLEOTIDE SEQUENCE [LARGE SCALE GENOMIC DNA]</scope>
    <source>
        <strain evidence="10 11">CBMB20</strain>
    </source>
</reference>
<evidence type="ECO:0000259" key="9">
    <source>
        <dbReference type="Pfam" id="PF13354"/>
    </source>
</evidence>
<dbReference type="Gene3D" id="3.40.710.10">
    <property type="entry name" value="DD-peptidase/beta-lactamase superfamily"/>
    <property type="match status" value="1"/>
</dbReference>
<dbReference type="KEGG" id="mor:MOC_4786"/>
<dbReference type="EMBL" id="CP003811">
    <property type="protein sequence ID" value="AIQ92541.1"/>
    <property type="molecule type" value="Genomic_DNA"/>
</dbReference>
<keyword evidence="5 6" id="KW-0046">Antibiotic resistance</keyword>
<feature type="signal peptide" evidence="8">
    <location>
        <begin position="1"/>
        <end position="24"/>
    </location>
</feature>
<organism evidence="10 11">
    <name type="scientific">Methylobacterium oryzae CBMB20</name>
    <dbReference type="NCBI Taxonomy" id="693986"/>
    <lineage>
        <taxon>Bacteria</taxon>
        <taxon>Pseudomonadati</taxon>
        <taxon>Pseudomonadota</taxon>
        <taxon>Alphaproteobacteria</taxon>
        <taxon>Hyphomicrobiales</taxon>
        <taxon>Methylobacteriaceae</taxon>
        <taxon>Methylobacterium</taxon>
    </lineage>
</organism>
<evidence type="ECO:0000313" key="11">
    <source>
        <dbReference type="Proteomes" id="UP000029492"/>
    </source>
</evidence>
<evidence type="ECO:0000256" key="7">
    <source>
        <dbReference type="SAM" id="MobiDB-lite"/>
    </source>
</evidence>
<dbReference type="PANTHER" id="PTHR35333">
    <property type="entry name" value="BETA-LACTAMASE"/>
    <property type="match status" value="1"/>
</dbReference>
<evidence type="ECO:0000256" key="6">
    <source>
        <dbReference type="RuleBase" id="RU361140"/>
    </source>
</evidence>
<proteinExistence type="inferred from homology"/>
<keyword evidence="4 6" id="KW-0378">Hydrolase</keyword>
<keyword evidence="8" id="KW-0732">Signal</keyword>
<dbReference type="NCBIfam" id="NF033103">
    <property type="entry name" value="bla_class_A"/>
    <property type="match status" value="1"/>
</dbReference>
<dbReference type="GO" id="GO:0008800">
    <property type="term" value="F:beta-lactamase activity"/>
    <property type="evidence" value="ECO:0007669"/>
    <property type="project" value="UniProtKB-UniRule"/>
</dbReference>
<dbReference type="Proteomes" id="UP000029492">
    <property type="component" value="Chromosome"/>
</dbReference>
<comment type="catalytic activity">
    <reaction evidence="1 6">
        <text>a beta-lactam + H2O = a substituted beta-amino acid</text>
        <dbReference type="Rhea" id="RHEA:20401"/>
        <dbReference type="ChEBI" id="CHEBI:15377"/>
        <dbReference type="ChEBI" id="CHEBI:35627"/>
        <dbReference type="ChEBI" id="CHEBI:140347"/>
        <dbReference type="EC" id="3.5.2.6"/>
    </reaction>
</comment>
<dbReference type="PROSITE" id="PS00146">
    <property type="entry name" value="BETA_LACTAMASE_A"/>
    <property type="match status" value="1"/>
</dbReference>
<feature type="chain" id="PRO_5001848096" description="Beta-lactamase" evidence="8">
    <location>
        <begin position="25"/>
        <end position="292"/>
    </location>
</feature>
<dbReference type="AlphaFoldDB" id="A0A089NX68"/>
<dbReference type="PANTHER" id="PTHR35333:SF3">
    <property type="entry name" value="BETA-LACTAMASE-TYPE TRANSPEPTIDASE FOLD CONTAINING PROTEIN"/>
    <property type="match status" value="1"/>
</dbReference>
<dbReference type="EC" id="3.5.2.6" evidence="3 6"/>
<accession>A0A089NX68</accession>
<dbReference type="PRINTS" id="PR00118">
    <property type="entry name" value="BLACTAMASEA"/>
</dbReference>
<evidence type="ECO:0000256" key="1">
    <source>
        <dbReference type="ARBA" id="ARBA00001526"/>
    </source>
</evidence>
<name>A0A089NX68_9HYPH</name>
<dbReference type="RefSeq" id="WP_043759460.1">
    <property type="nucleotide sequence ID" value="NZ_CP003811.1"/>
</dbReference>
<dbReference type="InterPro" id="IPR012338">
    <property type="entry name" value="Beta-lactam/transpept-like"/>
</dbReference>
<evidence type="ECO:0000256" key="5">
    <source>
        <dbReference type="ARBA" id="ARBA00023251"/>
    </source>
</evidence>
<evidence type="ECO:0000256" key="3">
    <source>
        <dbReference type="ARBA" id="ARBA00012865"/>
    </source>
</evidence>
<keyword evidence="11" id="KW-1185">Reference proteome</keyword>
<gene>
    <name evidence="10" type="ORF">MOC_4786</name>
</gene>
<dbReference type="InterPro" id="IPR023650">
    <property type="entry name" value="Beta-lactam_class-A_AS"/>
</dbReference>
<protein>
    <recommendedName>
        <fullName evidence="3 6">Beta-lactamase</fullName>
        <ecNumber evidence="3 6">3.5.2.6</ecNumber>
    </recommendedName>
</protein>
<dbReference type="Pfam" id="PF13354">
    <property type="entry name" value="Beta-lactamase2"/>
    <property type="match status" value="1"/>
</dbReference>
<dbReference type="GO" id="GO:0046677">
    <property type="term" value="P:response to antibiotic"/>
    <property type="evidence" value="ECO:0007669"/>
    <property type="project" value="UniProtKB-UniRule"/>
</dbReference>
<evidence type="ECO:0000313" key="10">
    <source>
        <dbReference type="EMBL" id="AIQ92541.1"/>
    </source>
</evidence>
<evidence type="ECO:0000256" key="4">
    <source>
        <dbReference type="ARBA" id="ARBA00022801"/>
    </source>
</evidence>
<dbReference type="STRING" id="693986.MOC_4786"/>
<evidence type="ECO:0000256" key="2">
    <source>
        <dbReference type="ARBA" id="ARBA00009009"/>
    </source>
</evidence>